<dbReference type="EMBL" id="BRZM01000044">
    <property type="protein sequence ID" value="GLD61223.1"/>
    <property type="molecule type" value="Genomic_DNA"/>
</dbReference>
<proteinExistence type="predicted"/>
<dbReference type="AlphaFoldDB" id="A0AAD3MVY6"/>
<dbReference type="InterPro" id="IPR043502">
    <property type="entry name" value="DNA/RNA_pol_sf"/>
</dbReference>
<accession>A0AAD3MVY6</accession>
<organism evidence="1 2">
    <name type="scientific">Lates japonicus</name>
    <name type="common">Japanese lates</name>
    <dbReference type="NCBI Taxonomy" id="270547"/>
    <lineage>
        <taxon>Eukaryota</taxon>
        <taxon>Metazoa</taxon>
        <taxon>Chordata</taxon>
        <taxon>Craniata</taxon>
        <taxon>Vertebrata</taxon>
        <taxon>Euteleostomi</taxon>
        <taxon>Actinopterygii</taxon>
        <taxon>Neopterygii</taxon>
        <taxon>Teleostei</taxon>
        <taxon>Neoteleostei</taxon>
        <taxon>Acanthomorphata</taxon>
        <taxon>Carangaria</taxon>
        <taxon>Carangaria incertae sedis</taxon>
        <taxon>Centropomidae</taxon>
        <taxon>Lates</taxon>
    </lineage>
</organism>
<protein>
    <recommendedName>
        <fullName evidence="3">Reverse transcriptase</fullName>
    </recommendedName>
</protein>
<dbReference type="Proteomes" id="UP001279410">
    <property type="component" value="Unassembled WGS sequence"/>
</dbReference>
<evidence type="ECO:0008006" key="3">
    <source>
        <dbReference type="Google" id="ProtNLM"/>
    </source>
</evidence>
<evidence type="ECO:0000313" key="2">
    <source>
        <dbReference type="Proteomes" id="UP001279410"/>
    </source>
</evidence>
<keyword evidence="2" id="KW-1185">Reference proteome</keyword>
<sequence>MPGAEHCMRVSLPYLDNWLICMPSRAQVAHSTTVLLSHMAWLGLIVNFEKTSLTPSQSTTFIGVALNSVTMRASACG</sequence>
<evidence type="ECO:0000313" key="1">
    <source>
        <dbReference type="EMBL" id="GLD61223.1"/>
    </source>
</evidence>
<gene>
    <name evidence="1" type="ORF">AKAME5_001306600</name>
</gene>
<name>A0AAD3MVY6_LATJO</name>
<dbReference type="SUPFAM" id="SSF56672">
    <property type="entry name" value="DNA/RNA polymerases"/>
    <property type="match status" value="1"/>
</dbReference>
<comment type="caution">
    <text evidence="1">The sequence shown here is derived from an EMBL/GenBank/DDBJ whole genome shotgun (WGS) entry which is preliminary data.</text>
</comment>
<reference evidence="1" key="1">
    <citation type="submission" date="2022-08" db="EMBL/GenBank/DDBJ databases">
        <title>Genome sequencing of akame (Lates japonicus).</title>
        <authorList>
            <person name="Hashiguchi Y."/>
            <person name="Takahashi H."/>
        </authorList>
    </citation>
    <scope>NUCLEOTIDE SEQUENCE</scope>
    <source>
        <strain evidence="1">Kochi</strain>
    </source>
</reference>